<sequence>GDFLKPLPARTGFEENEDWINLLDELDKLRPSIEAEIEIFKQEEAKKKLTEIQRKAIELAREILNIEEFKDLELLEGLGRKPPEPRLPPNGFDFVPSSIRVEPGKTGVLPLKAFVPKVVPDNSMVQISINDSSVERKTYSLLLKASEADKDGVVTAHVSFEGKSKTMIPVVLTAITGNLKPAIAHIRVAEAEQKREPKSPGEEKEGPRINYVEKPFEEGPSKHSRYISRVIEINDLNEDYKQEVFNGSEQTQLAYATLMIGKETIAYNDKSGAADDYLEKYFCSILD</sequence>
<gene>
    <name evidence="2" type="ORF">S01H4_40879</name>
</gene>
<evidence type="ECO:0000256" key="1">
    <source>
        <dbReference type="SAM" id="Coils"/>
    </source>
</evidence>
<feature type="coiled-coil region" evidence="1">
    <location>
        <begin position="23"/>
        <end position="62"/>
    </location>
</feature>
<evidence type="ECO:0000313" key="2">
    <source>
        <dbReference type="EMBL" id="GAG94849.1"/>
    </source>
</evidence>
<accession>X1BFW8</accession>
<protein>
    <submittedName>
        <fullName evidence="2">Uncharacterized protein</fullName>
    </submittedName>
</protein>
<dbReference type="EMBL" id="BART01022315">
    <property type="protein sequence ID" value="GAG94849.1"/>
    <property type="molecule type" value="Genomic_DNA"/>
</dbReference>
<reference evidence="2" key="1">
    <citation type="journal article" date="2014" name="Front. Microbiol.">
        <title>High frequency of phylogenetically diverse reductive dehalogenase-homologous genes in deep subseafloor sedimentary metagenomes.</title>
        <authorList>
            <person name="Kawai M."/>
            <person name="Futagami T."/>
            <person name="Toyoda A."/>
            <person name="Takaki Y."/>
            <person name="Nishi S."/>
            <person name="Hori S."/>
            <person name="Arai W."/>
            <person name="Tsubouchi T."/>
            <person name="Morono Y."/>
            <person name="Uchiyama I."/>
            <person name="Ito T."/>
            <person name="Fujiyama A."/>
            <person name="Inagaki F."/>
            <person name="Takami H."/>
        </authorList>
    </citation>
    <scope>NUCLEOTIDE SEQUENCE</scope>
    <source>
        <strain evidence="2">Expedition CK06-06</strain>
    </source>
</reference>
<comment type="caution">
    <text evidence="2">The sequence shown here is derived from an EMBL/GenBank/DDBJ whole genome shotgun (WGS) entry which is preliminary data.</text>
</comment>
<proteinExistence type="predicted"/>
<name>X1BFW8_9ZZZZ</name>
<feature type="non-terminal residue" evidence="2">
    <location>
        <position position="1"/>
    </location>
</feature>
<dbReference type="AlphaFoldDB" id="X1BFW8"/>
<keyword evidence="1" id="KW-0175">Coiled coil</keyword>
<organism evidence="2">
    <name type="scientific">marine sediment metagenome</name>
    <dbReference type="NCBI Taxonomy" id="412755"/>
    <lineage>
        <taxon>unclassified sequences</taxon>
        <taxon>metagenomes</taxon>
        <taxon>ecological metagenomes</taxon>
    </lineage>
</organism>